<reference evidence="6 7" key="1">
    <citation type="journal article" date="2017" name="Genome Announc.">
        <title>Draft Genome Sequence of Romboutsia maritimum sp. nov. Strain CCRI-22766(T), Isolated from Coastal Estuarine Mud.</title>
        <authorList>
            <person name="Maheux A.F."/>
            <person name="Boudreau D.K."/>
            <person name="Berube E."/>
            <person name="Boissinot M."/>
            <person name="Raymond F."/>
            <person name="Brodeur S."/>
            <person name="Corbeil J."/>
            <person name="Brightwell G."/>
            <person name="Broda D."/>
            <person name="Omar R.F."/>
            <person name="Bergeron M.G."/>
        </authorList>
    </citation>
    <scope>NUCLEOTIDE SEQUENCE [LARGE SCALE GENOMIC DNA]</scope>
    <source>
        <strain evidence="6 7">CCRI-22766</strain>
    </source>
</reference>
<sequence length="174" mass="19242">MNYFVIANPDKCIGCRTCMIACVVAHSEENIFYKAPDTINFNPKLDVIKTNKVSAPIQCRHCEDAPCAKVCPNKAISKIDNVIKVDEKKCIGCKTCMMACPIGAIDLATLGISDENKFYFSEKMVANKCDFCISSEEGPACVKVCPTQAFKIVKEDDIDISVKERRKLAAVKME</sequence>
<evidence type="ECO:0000256" key="1">
    <source>
        <dbReference type="ARBA" id="ARBA00022485"/>
    </source>
</evidence>
<dbReference type="Pfam" id="PF13247">
    <property type="entry name" value="Fer4_11"/>
    <property type="match status" value="1"/>
</dbReference>
<evidence type="ECO:0000259" key="5">
    <source>
        <dbReference type="PROSITE" id="PS51379"/>
    </source>
</evidence>
<keyword evidence="7" id="KW-1185">Reference proteome</keyword>
<evidence type="ECO:0000313" key="7">
    <source>
        <dbReference type="Proteomes" id="UP000243494"/>
    </source>
</evidence>
<dbReference type="InterPro" id="IPR017900">
    <property type="entry name" value="4Fe4S_Fe_S_CS"/>
</dbReference>
<accession>A0A371IVE0</accession>
<dbReference type="InterPro" id="IPR050294">
    <property type="entry name" value="RnfB_subfamily"/>
</dbReference>
<dbReference type="Proteomes" id="UP000243494">
    <property type="component" value="Unassembled WGS sequence"/>
</dbReference>
<keyword evidence="2" id="KW-0479">Metal-binding</keyword>
<keyword evidence="3" id="KW-0408">Iron</keyword>
<dbReference type="AlphaFoldDB" id="A0A371IVE0"/>
<name>A0A371IVE0_9FIRM</name>
<feature type="domain" description="4Fe-4S ferredoxin-type" evidence="5">
    <location>
        <begin position="122"/>
        <end position="155"/>
    </location>
</feature>
<dbReference type="PANTHER" id="PTHR42859:SF16">
    <property type="entry name" value="FORMATE HYDROGENLYASE SUBUNIT 2-RELATED"/>
    <property type="match status" value="1"/>
</dbReference>
<evidence type="ECO:0000256" key="2">
    <source>
        <dbReference type="ARBA" id="ARBA00022723"/>
    </source>
</evidence>
<dbReference type="PROSITE" id="PS51379">
    <property type="entry name" value="4FE4S_FER_2"/>
    <property type="match status" value="3"/>
</dbReference>
<protein>
    <submittedName>
        <fullName evidence="6">4Fe-4S dicluster domain-containing protein</fullName>
    </submittedName>
</protein>
<evidence type="ECO:0000256" key="4">
    <source>
        <dbReference type="ARBA" id="ARBA00023014"/>
    </source>
</evidence>
<dbReference type="SUPFAM" id="SSF54862">
    <property type="entry name" value="4Fe-4S ferredoxins"/>
    <property type="match status" value="1"/>
</dbReference>
<dbReference type="Gene3D" id="3.30.70.20">
    <property type="match status" value="2"/>
</dbReference>
<evidence type="ECO:0000313" key="6">
    <source>
        <dbReference type="EMBL" id="RDY24457.1"/>
    </source>
</evidence>
<organism evidence="6 7">
    <name type="scientific">Romboutsia maritimum</name>
    <dbReference type="NCBI Taxonomy" id="2020948"/>
    <lineage>
        <taxon>Bacteria</taxon>
        <taxon>Bacillati</taxon>
        <taxon>Bacillota</taxon>
        <taxon>Clostridia</taxon>
        <taxon>Peptostreptococcales</taxon>
        <taxon>Peptostreptococcaceae</taxon>
        <taxon>Romboutsia</taxon>
    </lineage>
</organism>
<dbReference type="Pfam" id="PF12800">
    <property type="entry name" value="Fer4_4"/>
    <property type="match status" value="1"/>
</dbReference>
<dbReference type="PROSITE" id="PS00198">
    <property type="entry name" value="4FE4S_FER_1"/>
    <property type="match status" value="1"/>
</dbReference>
<evidence type="ECO:0000256" key="3">
    <source>
        <dbReference type="ARBA" id="ARBA00023004"/>
    </source>
</evidence>
<dbReference type="OrthoDB" id="9810688at2"/>
<dbReference type="PANTHER" id="PTHR42859">
    <property type="entry name" value="OXIDOREDUCTASE"/>
    <property type="match status" value="1"/>
</dbReference>
<dbReference type="GO" id="GO:0051539">
    <property type="term" value="F:4 iron, 4 sulfur cluster binding"/>
    <property type="evidence" value="ECO:0007669"/>
    <property type="project" value="UniProtKB-KW"/>
</dbReference>
<keyword evidence="1" id="KW-0004">4Fe-4S</keyword>
<dbReference type="EMBL" id="NOJZ02000003">
    <property type="protein sequence ID" value="RDY24457.1"/>
    <property type="molecule type" value="Genomic_DNA"/>
</dbReference>
<keyword evidence="4" id="KW-0411">Iron-sulfur</keyword>
<comment type="caution">
    <text evidence="6">The sequence shown here is derived from an EMBL/GenBank/DDBJ whole genome shotgun (WGS) entry which is preliminary data.</text>
</comment>
<dbReference type="RefSeq" id="WP_095405673.1">
    <property type="nucleotide sequence ID" value="NZ_NOJZ02000003.1"/>
</dbReference>
<dbReference type="GO" id="GO:0046872">
    <property type="term" value="F:metal ion binding"/>
    <property type="evidence" value="ECO:0007669"/>
    <property type="project" value="UniProtKB-KW"/>
</dbReference>
<dbReference type="CDD" id="cd10554">
    <property type="entry name" value="HycB_like"/>
    <property type="match status" value="1"/>
</dbReference>
<feature type="domain" description="4Fe-4S ferredoxin-type" evidence="5">
    <location>
        <begin position="3"/>
        <end position="31"/>
    </location>
</feature>
<gene>
    <name evidence="6" type="ORF">CHF27_003620</name>
</gene>
<dbReference type="InterPro" id="IPR017896">
    <property type="entry name" value="4Fe4S_Fe-S-bd"/>
</dbReference>
<feature type="domain" description="4Fe-4S ferredoxin-type" evidence="5">
    <location>
        <begin position="81"/>
        <end position="110"/>
    </location>
</feature>
<proteinExistence type="predicted"/>